<dbReference type="InterPro" id="IPR002893">
    <property type="entry name" value="Znf_MYND"/>
</dbReference>
<protein>
    <recommendedName>
        <fullName evidence="5">MYND-type domain-containing protein</fullName>
    </recommendedName>
</protein>
<evidence type="ECO:0000256" key="2">
    <source>
        <dbReference type="ARBA" id="ARBA00022771"/>
    </source>
</evidence>
<name>A0ABN8NVB6_9CNID</name>
<keyword evidence="2 4" id="KW-0863">Zinc-finger</keyword>
<dbReference type="PROSITE" id="PS01360">
    <property type="entry name" value="ZF_MYND_1"/>
    <property type="match status" value="1"/>
</dbReference>
<evidence type="ECO:0000313" key="7">
    <source>
        <dbReference type="Proteomes" id="UP001159405"/>
    </source>
</evidence>
<keyword evidence="3" id="KW-0862">Zinc</keyword>
<comment type="caution">
    <text evidence="6">The sequence shown here is derived from an EMBL/GenBank/DDBJ whole genome shotgun (WGS) entry which is preliminary data.</text>
</comment>
<evidence type="ECO:0000256" key="3">
    <source>
        <dbReference type="ARBA" id="ARBA00022833"/>
    </source>
</evidence>
<organism evidence="6 7">
    <name type="scientific">Porites lobata</name>
    <dbReference type="NCBI Taxonomy" id="104759"/>
    <lineage>
        <taxon>Eukaryota</taxon>
        <taxon>Metazoa</taxon>
        <taxon>Cnidaria</taxon>
        <taxon>Anthozoa</taxon>
        <taxon>Hexacorallia</taxon>
        <taxon>Scleractinia</taxon>
        <taxon>Fungiina</taxon>
        <taxon>Poritidae</taxon>
        <taxon>Porites</taxon>
    </lineage>
</organism>
<sequence length="147" mass="17032">MPRSCYNCDKEMETTKQCANCQHAAYCSKDCQKKHWSKHKPNCIRSDHSIHGLFRLCFEDLLPSDVCCLEMGESHLVFSSIGASRKMIVEALENNKLDDLIHLFIKNVFSRHGPGSPHYCFGWIWNRMVIGPTRTEGLTRQQIQEMR</sequence>
<dbReference type="EMBL" id="CALNXK010000038">
    <property type="protein sequence ID" value="CAH3123530.1"/>
    <property type="molecule type" value="Genomic_DNA"/>
</dbReference>
<dbReference type="Proteomes" id="UP001159405">
    <property type="component" value="Unassembled WGS sequence"/>
</dbReference>
<evidence type="ECO:0000256" key="1">
    <source>
        <dbReference type="ARBA" id="ARBA00022723"/>
    </source>
</evidence>
<dbReference type="Pfam" id="PF01753">
    <property type="entry name" value="zf-MYND"/>
    <property type="match status" value="1"/>
</dbReference>
<dbReference type="Gene3D" id="6.10.140.2220">
    <property type="match status" value="1"/>
</dbReference>
<keyword evidence="7" id="KW-1185">Reference proteome</keyword>
<accession>A0ABN8NVB6</accession>
<reference evidence="6 7" key="1">
    <citation type="submission" date="2022-05" db="EMBL/GenBank/DDBJ databases">
        <authorList>
            <consortium name="Genoscope - CEA"/>
            <person name="William W."/>
        </authorList>
    </citation>
    <scope>NUCLEOTIDE SEQUENCE [LARGE SCALE GENOMIC DNA]</scope>
</reference>
<feature type="domain" description="MYND-type" evidence="5">
    <location>
        <begin position="5"/>
        <end position="43"/>
    </location>
</feature>
<proteinExistence type="predicted"/>
<gene>
    <name evidence="6" type="ORF">PLOB_00030049</name>
</gene>
<evidence type="ECO:0000313" key="6">
    <source>
        <dbReference type="EMBL" id="CAH3123530.1"/>
    </source>
</evidence>
<evidence type="ECO:0000256" key="4">
    <source>
        <dbReference type="PROSITE-ProRule" id="PRU00134"/>
    </source>
</evidence>
<dbReference type="SUPFAM" id="SSF144232">
    <property type="entry name" value="HIT/MYND zinc finger-like"/>
    <property type="match status" value="1"/>
</dbReference>
<evidence type="ECO:0000259" key="5">
    <source>
        <dbReference type="PROSITE" id="PS50865"/>
    </source>
</evidence>
<dbReference type="PROSITE" id="PS50865">
    <property type="entry name" value="ZF_MYND_2"/>
    <property type="match status" value="1"/>
</dbReference>
<keyword evidence="1" id="KW-0479">Metal-binding</keyword>
<feature type="non-terminal residue" evidence="6">
    <location>
        <position position="147"/>
    </location>
</feature>